<proteinExistence type="predicted"/>
<evidence type="ECO:0000256" key="1">
    <source>
        <dbReference type="ARBA" id="ARBA00022630"/>
    </source>
</evidence>
<name>A0AAP0FCJ0_9MAGN</name>
<comment type="caution">
    <text evidence="5">The sequence shown here is derived from an EMBL/GenBank/DDBJ whole genome shotgun (WGS) entry which is preliminary data.</text>
</comment>
<feature type="domain" description="Berberine/berberine-like" evidence="4">
    <location>
        <begin position="199"/>
        <end position="250"/>
    </location>
</feature>
<dbReference type="AlphaFoldDB" id="A0AAP0FCJ0"/>
<dbReference type="Pfam" id="PF08031">
    <property type="entry name" value="BBE"/>
    <property type="match status" value="1"/>
</dbReference>
<evidence type="ECO:0000313" key="6">
    <source>
        <dbReference type="Proteomes" id="UP001419268"/>
    </source>
</evidence>
<gene>
    <name evidence="5" type="ORF">Scep_022851</name>
</gene>
<dbReference type="GO" id="GO:0050660">
    <property type="term" value="F:flavin adenine dinucleotide binding"/>
    <property type="evidence" value="ECO:0007669"/>
    <property type="project" value="InterPro"/>
</dbReference>
<evidence type="ECO:0000259" key="4">
    <source>
        <dbReference type="Pfam" id="PF08031"/>
    </source>
</evidence>
<keyword evidence="6" id="KW-1185">Reference proteome</keyword>
<dbReference type="GO" id="GO:0016491">
    <property type="term" value="F:oxidoreductase activity"/>
    <property type="evidence" value="ECO:0007669"/>
    <property type="project" value="InterPro"/>
</dbReference>
<evidence type="ECO:0000256" key="3">
    <source>
        <dbReference type="SAM" id="MobiDB-lite"/>
    </source>
</evidence>
<feature type="compositionally biased region" description="Low complexity" evidence="3">
    <location>
        <begin position="115"/>
        <end position="124"/>
    </location>
</feature>
<dbReference type="SUPFAM" id="SSF53335">
    <property type="entry name" value="S-adenosyl-L-methionine-dependent methyltransferases"/>
    <property type="match status" value="1"/>
</dbReference>
<dbReference type="EMBL" id="JBBNAG010000009">
    <property type="protein sequence ID" value="KAK9106007.1"/>
    <property type="molecule type" value="Genomic_DNA"/>
</dbReference>
<dbReference type="InterPro" id="IPR016169">
    <property type="entry name" value="FAD-bd_PCMH_sub2"/>
</dbReference>
<dbReference type="InterPro" id="IPR012951">
    <property type="entry name" value="BBE"/>
</dbReference>
<dbReference type="PANTHER" id="PTHR32448">
    <property type="entry name" value="OS08G0158400 PROTEIN"/>
    <property type="match status" value="1"/>
</dbReference>
<dbReference type="Gene3D" id="3.40.50.150">
    <property type="entry name" value="Vaccinia Virus protein VP39"/>
    <property type="match status" value="1"/>
</dbReference>
<sequence>MFFNMLSIQQKNQPRIKTIVNKVGTITNEFRVPKFEILAGKNDMITEVKQYGAKFKLDYYWYLWNSRLEHEHIRLVSRFVRILKKGKRNCELANLGVEGSSPPLLDSPRQRGRRGSTSSSVGTVMRRRKRKLKSEFEGSGSAEIAESEIPFPHRNGNLYQICYEVHWTKEGEGSTTQIEWMRRLYEYMTPYVSNSPRDRDLDLGQNRIDGGASYKEARVWGAKYFKNNFDKLVKAKSKVDPDNFFRNEQSDLHSSHHKKTYDEFRVSIPKEIK</sequence>
<dbReference type="Gene3D" id="3.30.465.10">
    <property type="match status" value="1"/>
</dbReference>
<evidence type="ECO:0000256" key="2">
    <source>
        <dbReference type="ARBA" id="ARBA00022827"/>
    </source>
</evidence>
<organism evidence="5 6">
    <name type="scientific">Stephania cephalantha</name>
    <dbReference type="NCBI Taxonomy" id="152367"/>
    <lineage>
        <taxon>Eukaryota</taxon>
        <taxon>Viridiplantae</taxon>
        <taxon>Streptophyta</taxon>
        <taxon>Embryophyta</taxon>
        <taxon>Tracheophyta</taxon>
        <taxon>Spermatophyta</taxon>
        <taxon>Magnoliopsida</taxon>
        <taxon>Ranunculales</taxon>
        <taxon>Menispermaceae</taxon>
        <taxon>Menispermoideae</taxon>
        <taxon>Cissampelideae</taxon>
        <taxon>Stephania</taxon>
    </lineage>
</organism>
<evidence type="ECO:0000313" key="5">
    <source>
        <dbReference type="EMBL" id="KAK9106007.1"/>
    </source>
</evidence>
<keyword evidence="1" id="KW-0285">Flavoprotein</keyword>
<feature type="region of interest" description="Disordered" evidence="3">
    <location>
        <begin position="101"/>
        <end position="124"/>
    </location>
</feature>
<reference evidence="5 6" key="1">
    <citation type="submission" date="2024-01" db="EMBL/GenBank/DDBJ databases">
        <title>Genome assemblies of Stephania.</title>
        <authorList>
            <person name="Yang L."/>
        </authorList>
    </citation>
    <scope>NUCLEOTIDE SEQUENCE [LARGE SCALE GENOMIC DNA]</scope>
    <source>
        <strain evidence="5">JXDWG</strain>
        <tissue evidence="5">Leaf</tissue>
    </source>
</reference>
<dbReference type="InterPro" id="IPR029063">
    <property type="entry name" value="SAM-dependent_MTases_sf"/>
</dbReference>
<dbReference type="Gene3D" id="3.40.462.20">
    <property type="match status" value="1"/>
</dbReference>
<accession>A0AAP0FCJ0</accession>
<keyword evidence="2" id="KW-0274">FAD</keyword>
<protein>
    <recommendedName>
        <fullName evidence="4">Berberine/berberine-like domain-containing protein</fullName>
    </recommendedName>
</protein>
<dbReference type="Proteomes" id="UP001419268">
    <property type="component" value="Unassembled WGS sequence"/>
</dbReference>